<keyword evidence="1" id="KW-0805">Transcription regulation</keyword>
<dbReference type="Pfam" id="PF00440">
    <property type="entry name" value="TetR_N"/>
    <property type="match status" value="1"/>
</dbReference>
<dbReference type="InterPro" id="IPR025996">
    <property type="entry name" value="MT1864/Rv1816-like_C"/>
</dbReference>
<dbReference type="InterPro" id="IPR001647">
    <property type="entry name" value="HTH_TetR"/>
</dbReference>
<dbReference type="InterPro" id="IPR036271">
    <property type="entry name" value="Tet_transcr_reg_TetR-rel_C_sf"/>
</dbReference>
<proteinExistence type="predicted"/>
<name>A0ABX2A0B4_9MICO</name>
<dbReference type="InterPro" id="IPR009057">
    <property type="entry name" value="Homeodomain-like_sf"/>
</dbReference>
<evidence type="ECO:0000256" key="2">
    <source>
        <dbReference type="ARBA" id="ARBA00023125"/>
    </source>
</evidence>
<protein>
    <submittedName>
        <fullName evidence="6">AcrR family transcriptional regulator</fullName>
    </submittedName>
</protein>
<evidence type="ECO:0000256" key="3">
    <source>
        <dbReference type="ARBA" id="ARBA00023163"/>
    </source>
</evidence>
<dbReference type="Gene3D" id="1.10.357.10">
    <property type="entry name" value="Tetracycline Repressor, domain 2"/>
    <property type="match status" value="1"/>
</dbReference>
<reference evidence="6 7" key="1">
    <citation type="submission" date="2020-05" db="EMBL/GenBank/DDBJ databases">
        <title>Genomic Encyclopedia of Type Strains, Phase III (KMG-III): the genomes of soil and plant-associated and newly described type strains.</title>
        <authorList>
            <person name="Whitman W."/>
        </authorList>
    </citation>
    <scope>NUCLEOTIDE SEQUENCE [LARGE SCALE GENOMIC DNA]</scope>
    <source>
        <strain evidence="6 7">KCTC 19046</strain>
    </source>
</reference>
<evidence type="ECO:0000313" key="7">
    <source>
        <dbReference type="Proteomes" id="UP000757540"/>
    </source>
</evidence>
<dbReference type="PROSITE" id="PS50977">
    <property type="entry name" value="HTH_TETR_2"/>
    <property type="match status" value="1"/>
</dbReference>
<gene>
    <name evidence="6" type="ORF">HDG69_000652</name>
</gene>
<dbReference type="Pfam" id="PF13305">
    <property type="entry name" value="TetR_C_33"/>
    <property type="match status" value="1"/>
</dbReference>
<dbReference type="PRINTS" id="PR00455">
    <property type="entry name" value="HTHTETR"/>
</dbReference>
<keyword evidence="3" id="KW-0804">Transcription</keyword>
<sequence>MATRAETAAATRRALLDAAGSLLDSGGPDAVTLRAVGAAAGVSRGAPYGHFSTKDELLTAVAAEQWALTAERLAALRADERLAPGARLEQALTGWLQLARSRPHLYVFMFAPPSPNPDALIAAANEAQDEFLALVSDSTQTDDPLRVAALLLATTHGVAGLEQAGQLGTTKWGMTGAELLGLAIGRLAS</sequence>
<evidence type="ECO:0000256" key="4">
    <source>
        <dbReference type="PROSITE-ProRule" id="PRU00335"/>
    </source>
</evidence>
<accession>A0ABX2A0B4</accession>
<dbReference type="RefSeq" id="WP_171782334.1">
    <property type="nucleotide sequence ID" value="NZ_BAAAML010000002.1"/>
</dbReference>
<dbReference type="PANTHER" id="PTHR30055">
    <property type="entry name" value="HTH-TYPE TRANSCRIPTIONAL REGULATOR RUTR"/>
    <property type="match status" value="1"/>
</dbReference>
<dbReference type="SUPFAM" id="SSF48498">
    <property type="entry name" value="Tetracyclin repressor-like, C-terminal domain"/>
    <property type="match status" value="1"/>
</dbReference>
<keyword evidence="2 4" id="KW-0238">DNA-binding</keyword>
<comment type="caution">
    <text evidence="6">The sequence shown here is derived from an EMBL/GenBank/DDBJ whole genome shotgun (WGS) entry which is preliminary data.</text>
</comment>
<feature type="domain" description="HTH tetR-type" evidence="5">
    <location>
        <begin position="9"/>
        <end position="69"/>
    </location>
</feature>
<dbReference type="InterPro" id="IPR050109">
    <property type="entry name" value="HTH-type_TetR-like_transc_reg"/>
</dbReference>
<evidence type="ECO:0000256" key="1">
    <source>
        <dbReference type="ARBA" id="ARBA00023015"/>
    </source>
</evidence>
<dbReference type="EMBL" id="JABEZU010000001">
    <property type="protein sequence ID" value="NOV96099.1"/>
    <property type="molecule type" value="Genomic_DNA"/>
</dbReference>
<dbReference type="PANTHER" id="PTHR30055:SF234">
    <property type="entry name" value="HTH-TYPE TRANSCRIPTIONAL REGULATOR BETI"/>
    <property type="match status" value="1"/>
</dbReference>
<organism evidence="6 7">
    <name type="scientific">Isoptericola halotolerans</name>
    <dbReference type="NCBI Taxonomy" id="300560"/>
    <lineage>
        <taxon>Bacteria</taxon>
        <taxon>Bacillati</taxon>
        <taxon>Actinomycetota</taxon>
        <taxon>Actinomycetes</taxon>
        <taxon>Micrococcales</taxon>
        <taxon>Promicromonosporaceae</taxon>
        <taxon>Isoptericola</taxon>
    </lineage>
</organism>
<dbReference type="Proteomes" id="UP000757540">
    <property type="component" value="Unassembled WGS sequence"/>
</dbReference>
<evidence type="ECO:0000313" key="6">
    <source>
        <dbReference type="EMBL" id="NOV96099.1"/>
    </source>
</evidence>
<keyword evidence="7" id="KW-1185">Reference proteome</keyword>
<evidence type="ECO:0000259" key="5">
    <source>
        <dbReference type="PROSITE" id="PS50977"/>
    </source>
</evidence>
<feature type="DNA-binding region" description="H-T-H motif" evidence="4">
    <location>
        <begin position="32"/>
        <end position="51"/>
    </location>
</feature>
<dbReference type="SUPFAM" id="SSF46689">
    <property type="entry name" value="Homeodomain-like"/>
    <property type="match status" value="1"/>
</dbReference>